<protein>
    <recommendedName>
        <fullName evidence="3">Nitrogen fixation protein FixH</fullName>
    </recommendedName>
</protein>
<keyword evidence="1" id="KW-0812">Transmembrane</keyword>
<dbReference type="AlphaFoldDB" id="A0A2A4Z5M4"/>
<sequence>MSQIQTDDKKSKQFKLTGWHFLAIMLCFFGTIIAVNVVFVTSALDAFSGLVVKNSYVASQFYNEKIEQAEKQKTLGWDLDLLINKDGIDFILLDKDNMPISDKLVTLNLLPNRDADGDLHFILNETEPGHYVASLPNDAELIAGIWWIKLDILANNELFYHYEEDRHLNFMK</sequence>
<evidence type="ECO:0000256" key="1">
    <source>
        <dbReference type="SAM" id="Phobius"/>
    </source>
</evidence>
<comment type="caution">
    <text evidence="2">The sequence shown here is derived from an EMBL/GenBank/DDBJ whole genome shotgun (WGS) entry which is preliminary data.</text>
</comment>
<proteinExistence type="predicted"/>
<dbReference type="EMBL" id="NVUS01000005">
    <property type="protein sequence ID" value="PCJ02060.1"/>
    <property type="molecule type" value="Genomic_DNA"/>
</dbReference>
<name>A0A2A4Z5M4_9PROT</name>
<evidence type="ECO:0000313" key="2">
    <source>
        <dbReference type="EMBL" id="PCJ02060.1"/>
    </source>
</evidence>
<accession>A0A2A4Z5M4</accession>
<evidence type="ECO:0008006" key="3">
    <source>
        <dbReference type="Google" id="ProtNLM"/>
    </source>
</evidence>
<keyword evidence="1" id="KW-0472">Membrane</keyword>
<dbReference type="Pfam" id="PF05751">
    <property type="entry name" value="FixH"/>
    <property type="match status" value="1"/>
</dbReference>
<gene>
    <name evidence="2" type="ORF">COB13_05545</name>
</gene>
<reference key="1">
    <citation type="submission" date="2017-08" db="EMBL/GenBank/DDBJ databases">
        <title>A dynamic microbial community with high functional redundancy inhabits the cold, oxic subseafloor aquifer.</title>
        <authorList>
            <person name="Tully B.J."/>
            <person name="Wheat C.G."/>
            <person name="Glazer B.T."/>
            <person name="Huber J.A."/>
        </authorList>
    </citation>
    <scope>NUCLEOTIDE SEQUENCE [LARGE SCALE GENOMIC DNA]</scope>
</reference>
<reference evidence="2" key="2">
    <citation type="journal article" date="2018" name="ISME J.">
        <title>A dynamic microbial community with high functional redundancy inhabits the cold, oxic subseafloor aquifer.</title>
        <authorList>
            <person name="Tully B.J."/>
            <person name="Wheat C.G."/>
            <person name="Glazer B.T."/>
            <person name="Huber J.A."/>
        </authorList>
    </citation>
    <scope>NUCLEOTIDE SEQUENCE</scope>
    <source>
        <strain evidence="2">NORP83</strain>
    </source>
</reference>
<dbReference type="InterPro" id="IPR008620">
    <property type="entry name" value="FixH"/>
</dbReference>
<feature type="transmembrane region" description="Helical" evidence="1">
    <location>
        <begin position="21"/>
        <end position="44"/>
    </location>
</feature>
<keyword evidence="1" id="KW-1133">Transmembrane helix</keyword>
<organism evidence="2">
    <name type="scientific">OCS116 cluster bacterium</name>
    <dbReference type="NCBI Taxonomy" id="2030921"/>
    <lineage>
        <taxon>Bacteria</taxon>
        <taxon>Pseudomonadati</taxon>
        <taxon>Pseudomonadota</taxon>
        <taxon>Alphaproteobacteria</taxon>
        <taxon>OCS116 cluster</taxon>
    </lineage>
</organism>